<evidence type="ECO:0000313" key="3">
    <source>
        <dbReference type="Proteomes" id="UP000002630"/>
    </source>
</evidence>
<feature type="compositionally biased region" description="Basic and acidic residues" evidence="1">
    <location>
        <begin position="233"/>
        <end position="249"/>
    </location>
</feature>
<evidence type="ECO:0000256" key="1">
    <source>
        <dbReference type="SAM" id="MobiDB-lite"/>
    </source>
</evidence>
<gene>
    <name evidence="2" type="ORF">Esi_0240_0032</name>
</gene>
<protein>
    <submittedName>
        <fullName evidence="2">Uncharacterized protein</fullName>
    </submittedName>
</protein>
<evidence type="ECO:0000313" key="2">
    <source>
        <dbReference type="EMBL" id="CBJ31243.1"/>
    </source>
</evidence>
<keyword evidence="3" id="KW-1185">Reference proteome</keyword>
<dbReference type="AlphaFoldDB" id="D7FSV2"/>
<dbReference type="EMBL" id="FN648421">
    <property type="protein sequence ID" value="CBJ31243.1"/>
    <property type="molecule type" value="Genomic_DNA"/>
</dbReference>
<dbReference type="InParanoid" id="D7FSV2"/>
<organism evidence="2 3">
    <name type="scientific">Ectocarpus siliculosus</name>
    <name type="common">Brown alga</name>
    <name type="synonym">Conferva siliculosa</name>
    <dbReference type="NCBI Taxonomy" id="2880"/>
    <lineage>
        <taxon>Eukaryota</taxon>
        <taxon>Sar</taxon>
        <taxon>Stramenopiles</taxon>
        <taxon>Ochrophyta</taxon>
        <taxon>PX clade</taxon>
        <taxon>Phaeophyceae</taxon>
        <taxon>Ectocarpales</taxon>
        <taxon>Ectocarpaceae</taxon>
        <taxon>Ectocarpus</taxon>
    </lineage>
</organism>
<sequence length="388" mass="42306">MADDAVDATYSRVFHVLEVRKVIGGHKHALANHACVRSSLKAMSASVHEAEVLLNAAPTAIDPDDQLSRRTCIPDDDPRVEAIVPMMEQDGNGKALVSLKNLTAERYWNERWQREWETKYHDPLVGIKRQEQEYIALGALDIGMQRRRAQRVRAALKERESRPEFDPIRRARERAQEFVVRRRRGAAEERSFGGRPRTAFGATNKCVAVVKHHQPNHSKDGGPREGQGTALARGEKGRGSRDRARHKDNSTGGTGEGCGIGSGGGVTGDRPPGGDAGTAAWKRERRLVRSRTAKPRGSAVGGGGGGGGTAARPRSTFATCPRFPEESGCWDENFTVRALSRLAKHDPPVFDYTEGALDSIAKGDASSSSVGSHERQPIVRIGQSSGRW</sequence>
<accession>D7FSV2</accession>
<dbReference type="EMBL" id="FN649758">
    <property type="protein sequence ID" value="CBJ31243.1"/>
    <property type="molecule type" value="Genomic_DNA"/>
</dbReference>
<feature type="compositionally biased region" description="Basic residues" evidence="1">
    <location>
        <begin position="283"/>
        <end position="294"/>
    </location>
</feature>
<proteinExistence type="predicted"/>
<dbReference type="OrthoDB" id="10350475at2759"/>
<feature type="compositionally biased region" description="Gly residues" evidence="1">
    <location>
        <begin position="299"/>
        <end position="309"/>
    </location>
</feature>
<reference evidence="2 3" key="1">
    <citation type="journal article" date="2010" name="Nature">
        <title>The Ectocarpus genome and the independent evolution of multicellularity in brown algae.</title>
        <authorList>
            <person name="Cock J.M."/>
            <person name="Sterck L."/>
            <person name="Rouze P."/>
            <person name="Scornet D."/>
            <person name="Allen A.E."/>
            <person name="Amoutzias G."/>
            <person name="Anthouard V."/>
            <person name="Artiguenave F."/>
            <person name="Aury J.M."/>
            <person name="Badger J.H."/>
            <person name="Beszteri B."/>
            <person name="Billiau K."/>
            <person name="Bonnet E."/>
            <person name="Bothwell J.H."/>
            <person name="Bowler C."/>
            <person name="Boyen C."/>
            <person name="Brownlee C."/>
            <person name="Carrano C.J."/>
            <person name="Charrier B."/>
            <person name="Cho G.Y."/>
            <person name="Coelho S.M."/>
            <person name="Collen J."/>
            <person name="Corre E."/>
            <person name="Da Silva C."/>
            <person name="Delage L."/>
            <person name="Delaroque N."/>
            <person name="Dittami S.M."/>
            <person name="Doulbeau S."/>
            <person name="Elias M."/>
            <person name="Farnham G."/>
            <person name="Gachon C.M."/>
            <person name="Gschloessl B."/>
            <person name="Heesch S."/>
            <person name="Jabbari K."/>
            <person name="Jubin C."/>
            <person name="Kawai H."/>
            <person name="Kimura K."/>
            <person name="Kloareg B."/>
            <person name="Kupper F.C."/>
            <person name="Lang D."/>
            <person name="Le Bail A."/>
            <person name="Leblanc C."/>
            <person name="Lerouge P."/>
            <person name="Lohr M."/>
            <person name="Lopez P.J."/>
            <person name="Martens C."/>
            <person name="Maumus F."/>
            <person name="Michel G."/>
            <person name="Miranda-Saavedra D."/>
            <person name="Morales J."/>
            <person name="Moreau H."/>
            <person name="Motomura T."/>
            <person name="Nagasato C."/>
            <person name="Napoli C.A."/>
            <person name="Nelson D.R."/>
            <person name="Nyvall-Collen P."/>
            <person name="Peters A.F."/>
            <person name="Pommier C."/>
            <person name="Potin P."/>
            <person name="Poulain J."/>
            <person name="Quesneville H."/>
            <person name="Read B."/>
            <person name="Rensing S.A."/>
            <person name="Ritter A."/>
            <person name="Rousvoal S."/>
            <person name="Samanta M."/>
            <person name="Samson G."/>
            <person name="Schroeder D.C."/>
            <person name="Segurens B."/>
            <person name="Strittmatter M."/>
            <person name="Tonon T."/>
            <person name="Tregear J.W."/>
            <person name="Valentin K."/>
            <person name="von Dassow P."/>
            <person name="Yamagishi T."/>
            <person name="Van de Peer Y."/>
            <person name="Wincker P."/>
        </authorList>
    </citation>
    <scope>NUCLEOTIDE SEQUENCE [LARGE SCALE GENOMIC DNA]</scope>
    <source>
        <strain evidence="3">Ec32 / CCAP1310/4</strain>
    </source>
</reference>
<feature type="compositionally biased region" description="Gly residues" evidence="1">
    <location>
        <begin position="252"/>
        <end position="267"/>
    </location>
</feature>
<name>D7FSV2_ECTSI</name>
<feature type="region of interest" description="Disordered" evidence="1">
    <location>
        <begin position="362"/>
        <end position="388"/>
    </location>
</feature>
<feature type="region of interest" description="Disordered" evidence="1">
    <location>
        <begin position="213"/>
        <end position="316"/>
    </location>
</feature>
<dbReference type="Proteomes" id="UP000002630">
    <property type="component" value="Linkage Group LG33"/>
</dbReference>